<comment type="caution">
    <text evidence="1">The sequence shown here is derived from an EMBL/GenBank/DDBJ whole genome shotgun (WGS) entry which is preliminary data.</text>
</comment>
<evidence type="ECO:0000313" key="1">
    <source>
        <dbReference type="EMBL" id="KAI0045270.1"/>
    </source>
</evidence>
<reference evidence="1" key="2">
    <citation type="journal article" date="2022" name="New Phytol.">
        <title>Evolutionary transition to the ectomycorrhizal habit in the genomes of a hyperdiverse lineage of mushroom-forming fungi.</title>
        <authorList>
            <person name="Looney B."/>
            <person name="Miyauchi S."/>
            <person name="Morin E."/>
            <person name="Drula E."/>
            <person name="Courty P.E."/>
            <person name="Kohler A."/>
            <person name="Kuo A."/>
            <person name="LaButti K."/>
            <person name="Pangilinan J."/>
            <person name="Lipzen A."/>
            <person name="Riley R."/>
            <person name="Andreopoulos W."/>
            <person name="He G."/>
            <person name="Johnson J."/>
            <person name="Nolan M."/>
            <person name="Tritt A."/>
            <person name="Barry K.W."/>
            <person name="Grigoriev I.V."/>
            <person name="Nagy L.G."/>
            <person name="Hibbett D."/>
            <person name="Henrissat B."/>
            <person name="Matheny P.B."/>
            <person name="Labbe J."/>
            <person name="Martin F.M."/>
        </authorList>
    </citation>
    <scope>NUCLEOTIDE SEQUENCE</scope>
    <source>
        <strain evidence="1">FP105234-sp</strain>
    </source>
</reference>
<proteinExistence type="predicted"/>
<dbReference type="Proteomes" id="UP000814033">
    <property type="component" value="Unassembled WGS sequence"/>
</dbReference>
<reference evidence="1" key="1">
    <citation type="submission" date="2021-02" db="EMBL/GenBank/DDBJ databases">
        <authorList>
            <consortium name="DOE Joint Genome Institute"/>
            <person name="Ahrendt S."/>
            <person name="Looney B.P."/>
            <person name="Miyauchi S."/>
            <person name="Morin E."/>
            <person name="Drula E."/>
            <person name="Courty P.E."/>
            <person name="Chicoki N."/>
            <person name="Fauchery L."/>
            <person name="Kohler A."/>
            <person name="Kuo A."/>
            <person name="Labutti K."/>
            <person name="Pangilinan J."/>
            <person name="Lipzen A."/>
            <person name="Riley R."/>
            <person name="Andreopoulos W."/>
            <person name="He G."/>
            <person name="Johnson J."/>
            <person name="Barry K.W."/>
            <person name="Grigoriev I.V."/>
            <person name="Nagy L."/>
            <person name="Hibbett D."/>
            <person name="Henrissat B."/>
            <person name="Matheny P.B."/>
            <person name="Labbe J."/>
            <person name="Martin F."/>
        </authorList>
    </citation>
    <scope>NUCLEOTIDE SEQUENCE</scope>
    <source>
        <strain evidence="1">FP105234-sp</strain>
    </source>
</reference>
<dbReference type="EMBL" id="MU275956">
    <property type="protein sequence ID" value="KAI0045270.1"/>
    <property type="molecule type" value="Genomic_DNA"/>
</dbReference>
<name>A0ACB8RNS2_9AGAM</name>
<evidence type="ECO:0000313" key="2">
    <source>
        <dbReference type="Proteomes" id="UP000814033"/>
    </source>
</evidence>
<protein>
    <submittedName>
        <fullName evidence="1">Uncharacterized protein</fullName>
    </submittedName>
</protein>
<organism evidence="1 2">
    <name type="scientific">Auriscalpium vulgare</name>
    <dbReference type="NCBI Taxonomy" id="40419"/>
    <lineage>
        <taxon>Eukaryota</taxon>
        <taxon>Fungi</taxon>
        <taxon>Dikarya</taxon>
        <taxon>Basidiomycota</taxon>
        <taxon>Agaricomycotina</taxon>
        <taxon>Agaricomycetes</taxon>
        <taxon>Russulales</taxon>
        <taxon>Auriscalpiaceae</taxon>
        <taxon>Auriscalpium</taxon>
    </lineage>
</organism>
<keyword evidence="2" id="KW-1185">Reference proteome</keyword>
<sequence>MYSTGLYYLVEQGTSPGLYDNLPCLFRALAGSPAFRYTVFPGIEDASRAWAKAQCLDAVTASAWDAPPLEGSWSIRCNRPFETVDTEDLYLFSPPVEEPVDAPPPPAPELMGSLWPADSAYITPPPSPAPSLRDEVPAPPAPPPSPSVVADHPGVSPSPGLAQLALPTSATRGPPASPRFQPAFDGSAPAEVLVLEETRVETAAADEEDTVPTYDAATLVRQRVDSAPKGQAYFAVTRGYRVGLFTGPYERISPLVAMYHGAHFCGFAALSDAAAWFLEHALD</sequence>
<accession>A0ACB8RNS2</accession>
<gene>
    <name evidence="1" type="ORF">FA95DRAFT_1607833</name>
</gene>